<keyword evidence="3" id="KW-1185">Reference proteome</keyword>
<keyword evidence="2" id="KW-0695">RNA-directed DNA polymerase</keyword>
<feature type="domain" description="Integrase catalytic" evidence="1">
    <location>
        <begin position="158"/>
        <end position="231"/>
    </location>
</feature>
<dbReference type="InterPro" id="IPR056924">
    <property type="entry name" value="SH3_Tf2-1"/>
</dbReference>
<protein>
    <submittedName>
        <fullName evidence="2">Reverse transcriptase domain-containing protein</fullName>
    </submittedName>
</protein>
<dbReference type="InterPro" id="IPR012337">
    <property type="entry name" value="RNaseH-like_sf"/>
</dbReference>
<organism evidence="2 3">
    <name type="scientific">Tanacetum coccineum</name>
    <dbReference type="NCBI Taxonomy" id="301880"/>
    <lineage>
        <taxon>Eukaryota</taxon>
        <taxon>Viridiplantae</taxon>
        <taxon>Streptophyta</taxon>
        <taxon>Embryophyta</taxon>
        <taxon>Tracheophyta</taxon>
        <taxon>Spermatophyta</taxon>
        <taxon>Magnoliopsida</taxon>
        <taxon>eudicotyledons</taxon>
        <taxon>Gunneridae</taxon>
        <taxon>Pentapetalae</taxon>
        <taxon>asterids</taxon>
        <taxon>campanulids</taxon>
        <taxon>Asterales</taxon>
        <taxon>Asteraceae</taxon>
        <taxon>Asteroideae</taxon>
        <taxon>Anthemideae</taxon>
        <taxon>Anthemidinae</taxon>
        <taxon>Tanacetum</taxon>
    </lineage>
</organism>
<dbReference type="Pfam" id="PF24626">
    <property type="entry name" value="SH3_Tf2-1"/>
    <property type="match status" value="1"/>
</dbReference>
<keyword evidence="2" id="KW-0808">Transferase</keyword>
<reference evidence="2" key="2">
    <citation type="submission" date="2022-01" db="EMBL/GenBank/DDBJ databases">
        <authorList>
            <person name="Yamashiro T."/>
            <person name="Shiraishi A."/>
            <person name="Satake H."/>
            <person name="Nakayama K."/>
        </authorList>
    </citation>
    <scope>NUCLEOTIDE SEQUENCE</scope>
</reference>
<dbReference type="PANTHER" id="PTHR45835">
    <property type="entry name" value="YALI0A06105P"/>
    <property type="match status" value="1"/>
</dbReference>
<evidence type="ECO:0000259" key="1">
    <source>
        <dbReference type="PROSITE" id="PS50994"/>
    </source>
</evidence>
<evidence type="ECO:0000313" key="3">
    <source>
        <dbReference type="Proteomes" id="UP001151760"/>
    </source>
</evidence>
<dbReference type="SUPFAM" id="SSF53098">
    <property type="entry name" value="Ribonuclease H-like"/>
    <property type="match status" value="1"/>
</dbReference>
<comment type="caution">
    <text evidence="2">The sequence shown here is derived from an EMBL/GenBank/DDBJ whole genome shotgun (WGS) entry which is preliminary data.</text>
</comment>
<accession>A0ABQ5FZ57</accession>
<gene>
    <name evidence="2" type="ORF">Tco_1020040</name>
</gene>
<dbReference type="PROSITE" id="PS50994">
    <property type="entry name" value="INTEGRASE"/>
    <property type="match status" value="1"/>
</dbReference>
<dbReference type="EMBL" id="BQNB010017910">
    <property type="protein sequence ID" value="GJT68560.1"/>
    <property type="molecule type" value="Genomic_DNA"/>
</dbReference>
<dbReference type="InterPro" id="IPR036397">
    <property type="entry name" value="RNaseH_sf"/>
</dbReference>
<dbReference type="PANTHER" id="PTHR45835:SF99">
    <property type="entry name" value="CHROMO DOMAIN-CONTAINING PROTEIN-RELATED"/>
    <property type="match status" value="1"/>
</dbReference>
<keyword evidence="2" id="KW-0548">Nucleotidyltransferase</keyword>
<proteinExistence type="predicted"/>
<evidence type="ECO:0000313" key="2">
    <source>
        <dbReference type="EMBL" id="GJT68560.1"/>
    </source>
</evidence>
<dbReference type="InterPro" id="IPR001584">
    <property type="entry name" value="Integrase_cat-core"/>
</dbReference>
<reference evidence="2" key="1">
    <citation type="journal article" date="2022" name="Int. J. Mol. Sci.">
        <title>Draft Genome of Tanacetum Coccineum: Genomic Comparison of Closely Related Tanacetum-Family Plants.</title>
        <authorList>
            <person name="Yamashiro T."/>
            <person name="Shiraishi A."/>
            <person name="Nakayama K."/>
            <person name="Satake H."/>
        </authorList>
    </citation>
    <scope>NUCLEOTIDE SEQUENCE</scope>
</reference>
<dbReference type="GO" id="GO:0003964">
    <property type="term" value="F:RNA-directed DNA polymerase activity"/>
    <property type="evidence" value="ECO:0007669"/>
    <property type="project" value="UniProtKB-KW"/>
</dbReference>
<dbReference type="Proteomes" id="UP001151760">
    <property type="component" value="Unassembled WGS sequence"/>
</dbReference>
<name>A0ABQ5FZ57_9ASTR</name>
<dbReference type="Gene3D" id="3.30.420.10">
    <property type="entry name" value="Ribonuclease H-like superfamily/Ribonuclease H"/>
    <property type="match status" value="2"/>
</dbReference>
<sequence>MAELLRPKHVPENIKKRVLGGMLIENSKDPEKLRTEKLEPRADGTLCLNGRTWLPCYGNLRTMIMHELTSPPMLANVLTCAKVKAEHQKPSSLLVQPKIPQWKWDNITMDFVTKLPKSSQGCDTIWMIVDRLTKSAILVPMRETNPMEKLARMYLKEKALGTSLDMSTAYHPQTDGQSERTIQTLEDMLRACVIDFGKGWVNHLTLVEFSYNNSYHASIKDAPFEALYGRKCHSPMCWAEVGEVQLIGPEIVPEMTEKIVHIKQRIQAARDRQKSYANLKHKPVEFQVGDSVMHKVSPWKGVVRSSKRGKLNPRYVGPFKVLEKVGAVAY</sequence>